<feature type="compositionally biased region" description="Low complexity" evidence="1">
    <location>
        <begin position="228"/>
        <end position="241"/>
    </location>
</feature>
<organism evidence="2 3">
    <name type="scientific">Zasmidium cellare ATCC 36951</name>
    <dbReference type="NCBI Taxonomy" id="1080233"/>
    <lineage>
        <taxon>Eukaryota</taxon>
        <taxon>Fungi</taxon>
        <taxon>Dikarya</taxon>
        <taxon>Ascomycota</taxon>
        <taxon>Pezizomycotina</taxon>
        <taxon>Dothideomycetes</taxon>
        <taxon>Dothideomycetidae</taxon>
        <taxon>Mycosphaerellales</taxon>
        <taxon>Mycosphaerellaceae</taxon>
        <taxon>Zasmidium</taxon>
    </lineage>
</organism>
<feature type="compositionally biased region" description="Basic and acidic residues" evidence="1">
    <location>
        <begin position="12"/>
        <end position="23"/>
    </location>
</feature>
<feature type="compositionally biased region" description="Polar residues" evidence="1">
    <location>
        <begin position="251"/>
        <end position="260"/>
    </location>
</feature>
<feature type="region of interest" description="Disordered" evidence="1">
    <location>
        <begin position="307"/>
        <end position="347"/>
    </location>
</feature>
<evidence type="ECO:0000313" key="3">
    <source>
        <dbReference type="Proteomes" id="UP000799537"/>
    </source>
</evidence>
<feature type="compositionally biased region" description="Basic and acidic residues" evidence="1">
    <location>
        <begin position="31"/>
        <end position="49"/>
    </location>
</feature>
<gene>
    <name evidence="2" type="ORF">M409DRAFT_52078</name>
</gene>
<dbReference type="RefSeq" id="XP_033670431.1">
    <property type="nucleotide sequence ID" value="XM_033811982.1"/>
</dbReference>
<reference evidence="2" key="1">
    <citation type="journal article" date="2020" name="Stud. Mycol.">
        <title>101 Dothideomycetes genomes: a test case for predicting lifestyles and emergence of pathogens.</title>
        <authorList>
            <person name="Haridas S."/>
            <person name="Albert R."/>
            <person name="Binder M."/>
            <person name="Bloem J."/>
            <person name="Labutti K."/>
            <person name="Salamov A."/>
            <person name="Andreopoulos B."/>
            <person name="Baker S."/>
            <person name="Barry K."/>
            <person name="Bills G."/>
            <person name="Bluhm B."/>
            <person name="Cannon C."/>
            <person name="Castanera R."/>
            <person name="Culley D."/>
            <person name="Daum C."/>
            <person name="Ezra D."/>
            <person name="Gonzalez J."/>
            <person name="Henrissat B."/>
            <person name="Kuo A."/>
            <person name="Liang C."/>
            <person name="Lipzen A."/>
            <person name="Lutzoni F."/>
            <person name="Magnuson J."/>
            <person name="Mondo S."/>
            <person name="Nolan M."/>
            <person name="Ohm R."/>
            <person name="Pangilinan J."/>
            <person name="Park H.-J."/>
            <person name="Ramirez L."/>
            <person name="Alfaro M."/>
            <person name="Sun H."/>
            <person name="Tritt A."/>
            <person name="Yoshinaga Y."/>
            <person name="Zwiers L.-H."/>
            <person name="Turgeon B."/>
            <person name="Goodwin S."/>
            <person name="Spatafora J."/>
            <person name="Crous P."/>
            <person name="Grigoriev I."/>
        </authorList>
    </citation>
    <scope>NUCLEOTIDE SEQUENCE</scope>
    <source>
        <strain evidence="2">ATCC 36951</strain>
    </source>
</reference>
<feature type="region of interest" description="Disordered" evidence="1">
    <location>
        <begin position="1"/>
        <end position="49"/>
    </location>
</feature>
<name>A0A6A6CUP1_ZASCE</name>
<dbReference type="Proteomes" id="UP000799537">
    <property type="component" value="Unassembled WGS sequence"/>
</dbReference>
<dbReference type="GeneID" id="54565254"/>
<feature type="region of interest" description="Disordered" evidence="1">
    <location>
        <begin position="217"/>
        <end position="275"/>
    </location>
</feature>
<sequence length="441" mass="48373">MPPLRNPPAKPMRTERTHEENQERAYIAASRRSDRSLEARVESARRASEIHKKRTGRSLRVREEDVMNEEMYEEEDDDLPMQYRRISALNPNFLNGRLSTYLQGQAGVREYLHNAIYAANQNAQFQQNQFFNPVMDPTSMQSGMMRPQAFSNGIQGMPQSPYPMQNPMQGMRPNNNAHHRAASIATPQELLAYQHQTTNANMKPNTPMHLDTRRMSVPAPAISPGVPSPVASHPRSNSSSHPPTPHPVGQSPLQVPTPRSASGHEHMPQYRASAGVPPVSGYDANVEAQIFPLTTKLPLATQQLMGSNATHPSQLSPGIPTPSVRSYSYNPNGKPKSASGEKTSYFGGLDQTLTPADMYSSQSFSKIEPQSAVSAPAGMDVSFDSLMMGDMGDDTNNFGDLGFDLNSHDFGNSGQITPGSNGDGDWGADMFNYDDAAQELS</sequence>
<feature type="compositionally biased region" description="Pro residues" evidence="1">
    <location>
        <begin position="1"/>
        <end position="10"/>
    </location>
</feature>
<evidence type="ECO:0000313" key="2">
    <source>
        <dbReference type="EMBL" id="KAF2169542.1"/>
    </source>
</evidence>
<protein>
    <submittedName>
        <fullName evidence="2">Uncharacterized protein</fullName>
    </submittedName>
</protein>
<proteinExistence type="predicted"/>
<feature type="compositionally biased region" description="Polar residues" evidence="1">
    <location>
        <begin position="307"/>
        <end position="316"/>
    </location>
</feature>
<dbReference type="EMBL" id="ML993587">
    <property type="protein sequence ID" value="KAF2169542.1"/>
    <property type="molecule type" value="Genomic_DNA"/>
</dbReference>
<keyword evidence="3" id="KW-1185">Reference proteome</keyword>
<dbReference type="AlphaFoldDB" id="A0A6A6CUP1"/>
<accession>A0A6A6CUP1</accession>
<dbReference type="OrthoDB" id="5397087at2759"/>
<evidence type="ECO:0000256" key="1">
    <source>
        <dbReference type="SAM" id="MobiDB-lite"/>
    </source>
</evidence>